<dbReference type="InterPro" id="IPR008967">
    <property type="entry name" value="p53-like_TF_DNA-bd_sf"/>
</dbReference>
<dbReference type="PANTHER" id="PTHR24169:SF25">
    <property type="entry name" value="DORSAL-RELATED IMMUNITY FACTOR DIF-RELATED"/>
    <property type="match status" value="1"/>
</dbReference>
<dbReference type="InterPro" id="IPR032397">
    <property type="entry name" value="RHD_dimer"/>
</dbReference>
<dbReference type="InterPro" id="IPR014756">
    <property type="entry name" value="Ig_E-set"/>
</dbReference>
<accession>A0A7R9LK92</accession>
<organism evidence="2">
    <name type="scientific">Medioppia subpectinata</name>
    <dbReference type="NCBI Taxonomy" id="1979941"/>
    <lineage>
        <taxon>Eukaryota</taxon>
        <taxon>Metazoa</taxon>
        <taxon>Ecdysozoa</taxon>
        <taxon>Arthropoda</taxon>
        <taxon>Chelicerata</taxon>
        <taxon>Arachnida</taxon>
        <taxon>Acari</taxon>
        <taxon>Acariformes</taxon>
        <taxon>Sarcoptiformes</taxon>
        <taxon>Oribatida</taxon>
        <taxon>Brachypylina</taxon>
        <taxon>Oppioidea</taxon>
        <taxon>Oppiidae</taxon>
        <taxon>Medioppia</taxon>
    </lineage>
</organism>
<dbReference type="InterPro" id="IPR037059">
    <property type="entry name" value="RHD_DNA_bind_dom_sf"/>
</dbReference>
<dbReference type="PANTHER" id="PTHR24169">
    <property type="entry name" value="NUCLEAR FACTOR NF-KAPPA-B PROTEIN"/>
    <property type="match status" value="1"/>
</dbReference>
<dbReference type="PROSITE" id="PS50254">
    <property type="entry name" value="REL_2"/>
    <property type="match status" value="1"/>
</dbReference>
<feature type="domain" description="RHD" evidence="1">
    <location>
        <begin position="10"/>
        <end position="187"/>
    </location>
</feature>
<dbReference type="SUPFAM" id="SSF49417">
    <property type="entry name" value="p53-like transcription factors"/>
    <property type="match status" value="1"/>
</dbReference>
<dbReference type="GO" id="GO:0045944">
    <property type="term" value="P:positive regulation of transcription by RNA polymerase II"/>
    <property type="evidence" value="ECO:0007669"/>
    <property type="project" value="TreeGrafter"/>
</dbReference>
<protein>
    <recommendedName>
        <fullName evidence="1">RHD domain-containing protein</fullName>
    </recommendedName>
</protein>
<dbReference type="GO" id="GO:0000981">
    <property type="term" value="F:DNA-binding transcription factor activity, RNA polymerase II-specific"/>
    <property type="evidence" value="ECO:0007669"/>
    <property type="project" value="TreeGrafter"/>
</dbReference>
<dbReference type="OrthoDB" id="7881762at2759"/>
<dbReference type="EMBL" id="OC883332">
    <property type="protein sequence ID" value="CAD7643228.1"/>
    <property type="molecule type" value="Genomic_DNA"/>
</dbReference>
<gene>
    <name evidence="2" type="ORF">OSB1V03_LOCUS19493</name>
</gene>
<dbReference type="AlphaFoldDB" id="A0A7R9LK92"/>
<dbReference type="GO" id="GO:0005634">
    <property type="term" value="C:nucleus"/>
    <property type="evidence" value="ECO:0007669"/>
    <property type="project" value="TreeGrafter"/>
</dbReference>
<dbReference type="InterPro" id="IPR013783">
    <property type="entry name" value="Ig-like_fold"/>
</dbReference>
<sequence>MQTHEHFNTTNTAFARITEQPAKCGVRFRYECEGRISGAIPGQSSTTVRPTFPTIQLFNHSGRAKVVVSCVTKNHPFRAHPHNLVGKKSCKDGVCSLVFADGVCVFNNLGILCAKRKDIRERLRVREALRVDPFRTGFGHKSQAFKIIDLAVIRLCFQVYLESAPDVFDVALEPLVSEPIFDKKAMSELAIAKLSHYSAPVGGGQDIVLLCDRVVKDDIRIRFWEERDDCLYWEAFADFKASDIHKHFAISFRSPKYCDLSVQNAIPVNVELVRPSP</sequence>
<proteinExistence type="predicted"/>
<dbReference type="GO" id="GO:0000978">
    <property type="term" value="F:RNA polymerase II cis-regulatory region sequence-specific DNA binding"/>
    <property type="evidence" value="ECO:0007669"/>
    <property type="project" value="TreeGrafter"/>
</dbReference>
<dbReference type="GO" id="GO:0045087">
    <property type="term" value="P:innate immune response"/>
    <property type="evidence" value="ECO:0007669"/>
    <property type="project" value="TreeGrafter"/>
</dbReference>
<dbReference type="GO" id="GO:0033554">
    <property type="term" value="P:cellular response to stress"/>
    <property type="evidence" value="ECO:0007669"/>
    <property type="project" value="TreeGrafter"/>
</dbReference>
<dbReference type="GO" id="GO:0034097">
    <property type="term" value="P:response to cytokine"/>
    <property type="evidence" value="ECO:0007669"/>
    <property type="project" value="TreeGrafter"/>
</dbReference>
<dbReference type="Gene3D" id="2.60.40.10">
    <property type="entry name" value="Immunoglobulins"/>
    <property type="match status" value="1"/>
</dbReference>
<feature type="non-terminal residue" evidence="2">
    <location>
        <position position="1"/>
    </location>
</feature>
<dbReference type="PRINTS" id="PR00057">
    <property type="entry name" value="NFKBTNSCPFCT"/>
</dbReference>
<dbReference type="InterPro" id="IPR030492">
    <property type="entry name" value="RHD_CS"/>
</dbReference>
<dbReference type="Proteomes" id="UP000759131">
    <property type="component" value="Unassembled WGS sequence"/>
</dbReference>
<dbReference type="InterPro" id="IPR000451">
    <property type="entry name" value="NFkB/Dor"/>
</dbReference>
<dbReference type="Pfam" id="PF00554">
    <property type="entry name" value="RHD_DNA_bind"/>
    <property type="match status" value="1"/>
</dbReference>
<evidence type="ECO:0000313" key="2">
    <source>
        <dbReference type="EMBL" id="CAD7643228.1"/>
    </source>
</evidence>
<dbReference type="PROSITE" id="PS01204">
    <property type="entry name" value="REL_1"/>
    <property type="match status" value="1"/>
</dbReference>
<evidence type="ECO:0000313" key="3">
    <source>
        <dbReference type="Proteomes" id="UP000759131"/>
    </source>
</evidence>
<dbReference type="Pfam" id="PF16179">
    <property type="entry name" value="RHD_dimer"/>
    <property type="match status" value="1"/>
</dbReference>
<name>A0A7R9LK92_9ACAR</name>
<keyword evidence="3" id="KW-1185">Reference proteome</keyword>
<dbReference type="EMBL" id="CAJPIZ010028757">
    <property type="protein sequence ID" value="CAG2119545.1"/>
    <property type="molecule type" value="Genomic_DNA"/>
</dbReference>
<evidence type="ECO:0000259" key="1">
    <source>
        <dbReference type="PROSITE" id="PS50254"/>
    </source>
</evidence>
<dbReference type="GO" id="GO:0038061">
    <property type="term" value="P:non-canonical NF-kappaB signal transduction"/>
    <property type="evidence" value="ECO:0007669"/>
    <property type="project" value="TreeGrafter"/>
</dbReference>
<dbReference type="GO" id="GO:0007249">
    <property type="term" value="P:canonical NF-kappaB signal transduction"/>
    <property type="evidence" value="ECO:0007669"/>
    <property type="project" value="TreeGrafter"/>
</dbReference>
<dbReference type="SUPFAM" id="SSF81296">
    <property type="entry name" value="E set domains"/>
    <property type="match status" value="1"/>
</dbReference>
<dbReference type="InterPro" id="IPR011539">
    <property type="entry name" value="RHD_DNA_bind_dom"/>
</dbReference>
<dbReference type="GO" id="GO:0005737">
    <property type="term" value="C:cytoplasm"/>
    <property type="evidence" value="ECO:0007669"/>
    <property type="project" value="InterPro"/>
</dbReference>
<dbReference type="Gene3D" id="2.60.40.340">
    <property type="entry name" value="Rel homology domain (RHD), DNA-binding domain"/>
    <property type="match status" value="1"/>
</dbReference>
<reference evidence="2" key="1">
    <citation type="submission" date="2020-11" db="EMBL/GenBank/DDBJ databases">
        <authorList>
            <person name="Tran Van P."/>
        </authorList>
    </citation>
    <scope>NUCLEOTIDE SEQUENCE</scope>
</reference>